<evidence type="ECO:0000256" key="1">
    <source>
        <dbReference type="ARBA" id="ARBA00022679"/>
    </source>
</evidence>
<dbReference type="Proteomes" id="UP001596289">
    <property type="component" value="Unassembled WGS sequence"/>
</dbReference>
<dbReference type="EC" id="2.3.1.-" evidence="4"/>
<evidence type="ECO:0000313" key="4">
    <source>
        <dbReference type="EMBL" id="MFC6169841.1"/>
    </source>
</evidence>
<dbReference type="InterPro" id="IPR000182">
    <property type="entry name" value="GNAT_dom"/>
</dbReference>
<dbReference type="GO" id="GO:0016746">
    <property type="term" value="F:acyltransferase activity"/>
    <property type="evidence" value="ECO:0007669"/>
    <property type="project" value="UniProtKB-KW"/>
</dbReference>
<comment type="caution">
    <text evidence="4">The sequence shown here is derived from an EMBL/GenBank/DDBJ whole genome shotgun (WGS) entry which is preliminary data.</text>
</comment>
<keyword evidence="5" id="KW-1185">Reference proteome</keyword>
<dbReference type="SUPFAM" id="SSF55729">
    <property type="entry name" value="Acyl-CoA N-acyltransferases (Nat)"/>
    <property type="match status" value="1"/>
</dbReference>
<dbReference type="InterPro" id="IPR050832">
    <property type="entry name" value="Bact_Acetyltransf"/>
</dbReference>
<dbReference type="Gene3D" id="3.40.630.30">
    <property type="match status" value="1"/>
</dbReference>
<evidence type="ECO:0000313" key="5">
    <source>
        <dbReference type="Proteomes" id="UP001596289"/>
    </source>
</evidence>
<accession>A0ABW1RAA2</accession>
<dbReference type="CDD" id="cd04301">
    <property type="entry name" value="NAT_SF"/>
    <property type="match status" value="1"/>
</dbReference>
<proteinExistence type="predicted"/>
<protein>
    <submittedName>
        <fullName evidence="4">GNAT family N-acetyltransferase</fullName>
        <ecNumber evidence="4">2.3.1.-</ecNumber>
    </submittedName>
</protein>
<reference evidence="5" key="1">
    <citation type="journal article" date="2019" name="Int. J. Syst. Evol. Microbiol.">
        <title>The Global Catalogue of Microorganisms (GCM) 10K type strain sequencing project: providing services to taxonomists for standard genome sequencing and annotation.</title>
        <authorList>
            <consortium name="The Broad Institute Genomics Platform"/>
            <consortium name="The Broad Institute Genome Sequencing Center for Infectious Disease"/>
            <person name="Wu L."/>
            <person name="Ma J."/>
        </authorList>
    </citation>
    <scope>NUCLEOTIDE SEQUENCE [LARGE SCALE GENOMIC DNA]</scope>
    <source>
        <strain evidence="5">CCM 8904</strain>
    </source>
</reference>
<evidence type="ECO:0000256" key="2">
    <source>
        <dbReference type="ARBA" id="ARBA00023315"/>
    </source>
</evidence>
<gene>
    <name evidence="4" type="ORF">ACFQGP_04510</name>
</gene>
<dbReference type="PROSITE" id="PS51186">
    <property type="entry name" value="GNAT"/>
    <property type="match status" value="1"/>
</dbReference>
<keyword evidence="1 4" id="KW-0808">Transferase</keyword>
<organism evidence="4 5">
    <name type="scientific">Loigolactobacillus jiayinensis</name>
    <dbReference type="NCBI Taxonomy" id="2486016"/>
    <lineage>
        <taxon>Bacteria</taxon>
        <taxon>Bacillati</taxon>
        <taxon>Bacillota</taxon>
        <taxon>Bacilli</taxon>
        <taxon>Lactobacillales</taxon>
        <taxon>Lactobacillaceae</taxon>
        <taxon>Loigolactobacillus</taxon>
    </lineage>
</organism>
<sequence>MTTIQLEKVTLADLPTLRKISIATFTDTFGAQNTPENLAAYLTAAYAPAKLQQELTEPASQFYFVYVDQQLAGYLKINHDAAQTEAKGGATLEVERIYILPAFKRHGLGRYLIKQAETSAQQLGKTAIWLGVWENNFAAQQFYAKLGFVRTGQHSFVMGTDPQTDFILTKQL</sequence>
<dbReference type="RefSeq" id="WP_125551189.1">
    <property type="nucleotide sequence ID" value="NZ_JBHSSL010000025.1"/>
</dbReference>
<dbReference type="Pfam" id="PF00583">
    <property type="entry name" value="Acetyltransf_1"/>
    <property type="match status" value="1"/>
</dbReference>
<name>A0ABW1RAA2_9LACO</name>
<dbReference type="PANTHER" id="PTHR43877">
    <property type="entry name" value="AMINOALKYLPHOSPHONATE N-ACETYLTRANSFERASE-RELATED-RELATED"/>
    <property type="match status" value="1"/>
</dbReference>
<evidence type="ECO:0000259" key="3">
    <source>
        <dbReference type="PROSITE" id="PS51186"/>
    </source>
</evidence>
<feature type="domain" description="N-acetyltransferase" evidence="3">
    <location>
        <begin position="4"/>
        <end position="172"/>
    </location>
</feature>
<dbReference type="EMBL" id="JBHSSL010000025">
    <property type="protein sequence ID" value="MFC6169841.1"/>
    <property type="molecule type" value="Genomic_DNA"/>
</dbReference>
<dbReference type="InterPro" id="IPR016181">
    <property type="entry name" value="Acyl_CoA_acyltransferase"/>
</dbReference>
<keyword evidence="2 4" id="KW-0012">Acyltransferase</keyword>